<dbReference type="InterPro" id="IPR011032">
    <property type="entry name" value="GroES-like_sf"/>
</dbReference>
<evidence type="ECO:0000313" key="4">
    <source>
        <dbReference type="Proteomes" id="UP001291653"/>
    </source>
</evidence>
<dbReference type="InterPro" id="IPR051603">
    <property type="entry name" value="Zinc-ADH_QOR/CCCR"/>
</dbReference>
<dbReference type="Gene3D" id="3.90.180.10">
    <property type="entry name" value="Medium-chain alcohol dehydrogenases, catalytic domain"/>
    <property type="match status" value="1"/>
</dbReference>
<keyword evidence="4" id="KW-1185">Reference proteome</keyword>
<dbReference type="RefSeq" id="WP_323444767.1">
    <property type="nucleotide sequence ID" value="NZ_BSBI01000001.1"/>
</dbReference>
<comment type="caution">
    <text evidence="3">The sequence shown here is derived from an EMBL/GenBank/DDBJ whole genome shotgun (WGS) entry which is preliminary data.</text>
</comment>
<dbReference type="InterPro" id="IPR036291">
    <property type="entry name" value="NAD(P)-bd_dom_sf"/>
</dbReference>
<accession>A0ABQ5NQH8</accession>
<evidence type="ECO:0000256" key="1">
    <source>
        <dbReference type="ARBA" id="ARBA00022857"/>
    </source>
</evidence>
<dbReference type="InterPro" id="IPR013149">
    <property type="entry name" value="ADH-like_C"/>
</dbReference>
<dbReference type="SMART" id="SM00829">
    <property type="entry name" value="PKS_ER"/>
    <property type="match status" value="1"/>
</dbReference>
<evidence type="ECO:0000259" key="2">
    <source>
        <dbReference type="SMART" id="SM00829"/>
    </source>
</evidence>
<organism evidence="3 4">
    <name type="scientific">Streptomyces yaizuensis</name>
    <dbReference type="NCBI Taxonomy" id="2989713"/>
    <lineage>
        <taxon>Bacteria</taxon>
        <taxon>Bacillati</taxon>
        <taxon>Actinomycetota</taxon>
        <taxon>Actinomycetes</taxon>
        <taxon>Kitasatosporales</taxon>
        <taxon>Streptomycetaceae</taxon>
        <taxon>Streptomyces</taxon>
    </lineage>
</organism>
<protein>
    <submittedName>
        <fullName evidence="3">NADPH:quinone reductase</fullName>
    </submittedName>
</protein>
<dbReference type="Gene3D" id="3.40.50.720">
    <property type="entry name" value="NAD(P)-binding Rossmann-like Domain"/>
    <property type="match status" value="1"/>
</dbReference>
<keyword evidence="1" id="KW-0521">NADP</keyword>
<dbReference type="InterPro" id="IPR020843">
    <property type="entry name" value="ER"/>
</dbReference>
<name>A0ABQ5NQH8_9ACTN</name>
<dbReference type="Proteomes" id="UP001291653">
    <property type="component" value="Unassembled WGS sequence"/>
</dbReference>
<dbReference type="PANTHER" id="PTHR44154">
    <property type="entry name" value="QUINONE OXIDOREDUCTASE"/>
    <property type="match status" value="1"/>
</dbReference>
<dbReference type="Pfam" id="PF08240">
    <property type="entry name" value="ADH_N"/>
    <property type="match status" value="1"/>
</dbReference>
<dbReference type="SUPFAM" id="SSF51735">
    <property type="entry name" value="NAD(P)-binding Rossmann-fold domains"/>
    <property type="match status" value="1"/>
</dbReference>
<sequence>MRAAFIEALGPPENIRYGELPSPVPGPTDVLVDTLATTVNPVDTFVRSGLFPTPVPFPFVIGRDLVGTVAAAGPGAPGFAAGDRVWTNSLGHGGRQGAAAGRAVVPADRLYHLPAGVRAEDAVAVVHPAATAHLGLFAHGRLRAGETVLVAGAAGNVGAALVTLAVDAGARVVATAAARDLDHCRSLGAAVALDYRDPDLAGRLAAACPAGVDLHLDTSGANDLEAAVELLAPRGRIVLLAGARSRPVLPVGPLYMKDCSIAGFVISHATSTELAGAATTVNRLLADGRLRPRSVETLPLSAAAEVHGRMERGELHGRRMVLCPALDPPGT</sequence>
<dbReference type="InterPro" id="IPR013154">
    <property type="entry name" value="ADH-like_N"/>
</dbReference>
<dbReference type="CDD" id="cd08253">
    <property type="entry name" value="zeta_crystallin"/>
    <property type="match status" value="1"/>
</dbReference>
<dbReference type="SUPFAM" id="SSF50129">
    <property type="entry name" value="GroES-like"/>
    <property type="match status" value="1"/>
</dbReference>
<dbReference type="Pfam" id="PF00107">
    <property type="entry name" value="ADH_zinc_N"/>
    <property type="match status" value="1"/>
</dbReference>
<gene>
    <name evidence="3" type="ORF">SYYSPA8_00090</name>
</gene>
<reference evidence="3 4" key="1">
    <citation type="submission" date="2022-10" db="EMBL/GenBank/DDBJ databases">
        <title>Draft genome sequence of Streptomyces sp. YSPA8.</title>
        <authorList>
            <person name="Moriuchi R."/>
            <person name="Dohra H."/>
            <person name="Yamamura H."/>
            <person name="Kodani S."/>
        </authorList>
    </citation>
    <scope>NUCLEOTIDE SEQUENCE [LARGE SCALE GENOMIC DNA]</scope>
    <source>
        <strain evidence="3 4">YSPA8</strain>
    </source>
</reference>
<dbReference type="EMBL" id="BSBI01000001">
    <property type="protein sequence ID" value="GLF92637.1"/>
    <property type="molecule type" value="Genomic_DNA"/>
</dbReference>
<proteinExistence type="predicted"/>
<evidence type="ECO:0000313" key="3">
    <source>
        <dbReference type="EMBL" id="GLF92637.1"/>
    </source>
</evidence>
<dbReference type="PANTHER" id="PTHR44154:SF1">
    <property type="entry name" value="QUINONE OXIDOREDUCTASE"/>
    <property type="match status" value="1"/>
</dbReference>
<feature type="domain" description="Enoyl reductase (ER)" evidence="2">
    <location>
        <begin position="10"/>
        <end position="321"/>
    </location>
</feature>